<evidence type="ECO:0000256" key="1">
    <source>
        <dbReference type="SAM" id="MobiDB-lite"/>
    </source>
</evidence>
<accession>A0AAP0L204</accession>
<gene>
    <name evidence="2" type="ORF">Syun_003327</name>
</gene>
<protein>
    <submittedName>
        <fullName evidence="2">Uncharacterized protein</fullName>
    </submittedName>
</protein>
<evidence type="ECO:0000313" key="3">
    <source>
        <dbReference type="Proteomes" id="UP001420932"/>
    </source>
</evidence>
<proteinExistence type="predicted"/>
<sequence>MIYFNRNKKKDKQYKYFIEPCNKIDEGASNQQRLRGVQPAATTACLGGGKSGEGGGGGSGVGGGGGDGSRTDRCSDGVAGLRRWWWRVSGGGGGFVVKMSL</sequence>
<reference evidence="2 3" key="1">
    <citation type="submission" date="2024-01" db="EMBL/GenBank/DDBJ databases">
        <title>Genome assemblies of Stephania.</title>
        <authorList>
            <person name="Yang L."/>
        </authorList>
    </citation>
    <scope>NUCLEOTIDE SEQUENCE [LARGE SCALE GENOMIC DNA]</scope>
    <source>
        <strain evidence="2">YNDBR</strain>
        <tissue evidence="2">Leaf</tissue>
    </source>
</reference>
<feature type="region of interest" description="Disordered" evidence="1">
    <location>
        <begin position="47"/>
        <end position="72"/>
    </location>
</feature>
<dbReference type="EMBL" id="JBBNAF010000002">
    <property type="protein sequence ID" value="KAK9162425.1"/>
    <property type="molecule type" value="Genomic_DNA"/>
</dbReference>
<comment type="caution">
    <text evidence="2">The sequence shown here is derived from an EMBL/GenBank/DDBJ whole genome shotgun (WGS) entry which is preliminary data.</text>
</comment>
<dbReference type="AlphaFoldDB" id="A0AAP0L204"/>
<organism evidence="2 3">
    <name type="scientific">Stephania yunnanensis</name>
    <dbReference type="NCBI Taxonomy" id="152371"/>
    <lineage>
        <taxon>Eukaryota</taxon>
        <taxon>Viridiplantae</taxon>
        <taxon>Streptophyta</taxon>
        <taxon>Embryophyta</taxon>
        <taxon>Tracheophyta</taxon>
        <taxon>Spermatophyta</taxon>
        <taxon>Magnoliopsida</taxon>
        <taxon>Ranunculales</taxon>
        <taxon>Menispermaceae</taxon>
        <taxon>Menispermoideae</taxon>
        <taxon>Cissampelideae</taxon>
        <taxon>Stephania</taxon>
    </lineage>
</organism>
<feature type="compositionally biased region" description="Gly residues" evidence="1">
    <location>
        <begin position="47"/>
        <end position="68"/>
    </location>
</feature>
<evidence type="ECO:0000313" key="2">
    <source>
        <dbReference type="EMBL" id="KAK9162425.1"/>
    </source>
</evidence>
<dbReference type="Proteomes" id="UP001420932">
    <property type="component" value="Unassembled WGS sequence"/>
</dbReference>
<name>A0AAP0L204_9MAGN</name>
<keyword evidence="3" id="KW-1185">Reference proteome</keyword>